<evidence type="ECO:0000313" key="2">
    <source>
        <dbReference type="Proteomes" id="UP000887013"/>
    </source>
</evidence>
<keyword evidence="2" id="KW-1185">Reference proteome</keyword>
<accession>A0A8X6INB5</accession>
<dbReference type="OrthoDB" id="6417120at2759"/>
<dbReference type="AlphaFoldDB" id="A0A8X6INB5"/>
<reference evidence="1" key="1">
    <citation type="submission" date="2020-08" db="EMBL/GenBank/DDBJ databases">
        <title>Multicomponent nature underlies the extraordinary mechanical properties of spider dragline silk.</title>
        <authorList>
            <person name="Kono N."/>
            <person name="Nakamura H."/>
            <person name="Mori M."/>
            <person name="Yoshida Y."/>
            <person name="Ohtoshi R."/>
            <person name="Malay A.D."/>
            <person name="Moran D.A.P."/>
            <person name="Tomita M."/>
            <person name="Numata K."/>
            <person name="Arakawa K."/>
        </authorList>
    </citation>
    <scope>NUCLEOTIDE SEQUENCE</scope>
</reference>
<sequence length="190" mass="21413">MNLICPIIKVVKENISLLNSSIVFIGLKNPFFNKINFFDVNQLSAMSLNSHLVLLEILNILIVTTSMSVSQQGGTGNRFSMNGIPIYYPPLRSWPPWDHWNPVNWHAGHQSQLNTDSIRTLPVNQDFRISSKINSSPGVPGSRNSNVLSTLFNGMKNTGLEERLVGEILQRIFKTALKDIFVPFKNELFT</sequence>
<proteinExistence type="predicted"/>
<gene>
    <name evidence="1" type="ORF">NPIL_78051</name>
</gene>
<dbReference type="Proteomes" id="UP000887013">
    <property type="component" value="Unassembled WGS sequence"/>
</dbReference>
<evidence type="ECO:0000313" key="1">
    <source>
        <dbReference type="EMBL" id="GFS53075.1"/>
    </source>
</evidence>
<comment type="caution">
    <text evidence="1">The sequence shown here is derived from an EMBL/GenBank/DDBJ whole genome shotgun (WGS) entry which is preliminary data.</text>
</comment>
<protein>
    <submittedName>
        <fullName evidence="1">Uncharacterized protein</fullName>
    </submittedName>
</protein>
<name>A0A8X6INB5_NEPPI</name>
<dbReference type="EMBL" id="BMAW01046037">
    <property type="protein sequence ID" value="GFS53075.1"/>
    <property type="molecule type" value="Genomic_DNA"/>
</dbReference>
<organism evidence="1 2">
    <name type="scientific">Nephila pilipes</name>
    <name type="common">Giant wood spider</name>
    <name type="synonym">Nephila maculata</name>
    <dbReference type="NCBI Taxonomy" id="299642"/>
    <lineage>
        <taxon>Eukaryota</taxon>
        <taxon>Metazoa</taxon>
        <taxon>Ecdysozoa</taxon>
        <taxon>Arthropoda</taxon>
        <taxon>Chelicerata</taxon>
        <taxon>Arachnida</taxon>
        <taxon>Araneae</taxon>
        <taxon>Araneomorphae</taxon>
        <taxon>Entelegynae</taxon>
        <taxon>Araneoidea</taxon>
        <taxon>Nephilidae</taxon>
        <taxon>Nephila</taxon>
    </lineage>
</organism>